<evidence type="ECO:0000256" key="6">
    <source>
        <dbReference type="SAM" id="SignalP"/>
    </source>
</evidence>
<dbReference type="AlphaFoldDB" id="A0A7R9FSN1"/>
<evidence type="ECO:0000313" key="8">
    <source>
        <dbReference type="EMBL" id="CAD7253399.1"/>
    </source>
</evidence>
<reference evidence="8" key="1">
    <citation type="submission" date="2020-11" db="EMBL/GenBank/DDBJ databases">
        <authorList>
            <person name="Tran Van P."/>
        </authorList>
    </citation>
    <scope>NUCLEOTIDE SEQUENCE</scope>
</reference>
<sequence>MFASTSRYSLLLLPQSPVGKSEFGMKSFLVILHCFSLLLFMEVEGMTTDADHFDEVVRTTKQVPEVGDSFSNVTAMSLTTGTMGNGEDQSIRPGESQVMDERKMLKDEIIPHSPLLNMVLINRQIPNELPNFPRRTEQGEAELSMQSAMLPRSIPNPIVQRQPSKRCDVPVPGLSKMARGVDITQLDLTPLDFAGQDGFKRPLFDFTCDQGHKIILEKAEYQLPDQIWEVTHIPGGWLASNVRIYKSYQEIKGSMAFEVGGELSLKKFGFSASRSYEHMQNTITNTSHYLEEVSSFDSAVRADFVPEWVLTLGRFPKMFVENYLPENYTQDPAAYEKFIAYFGTHYFQHGNFGGVIKMHLETRTDYFNGKTDAQVKAQAQASFLKFLSIKGLQSGSMSQVDETFEQMTTKAIRYYGGDTNLLSHSALQDWQPTVSGNPWLFSGELAPISSLIQDANKRASMELAVTNHLLLAYLTELARIVYALRSRYTTFHVLDSLISRIQTLQSTRTLNKLEVEKLDEEIAEQTKIPAWFTDGTTLCYRWYADGNGGQCGGGAAQLLCAKPSQMTSVYRDDSDNRGGGCRMSWSIQSSHQPHWFNSVRVCFRWYPDGDGGQCGAGVDRLLCAPVNDWTPYYRDDTDRRGGGCQMSWMLEVPSSAPVWLQNVKMCFSWYPDGDSGQCAAPSRNLCAISNSWTEYYRDDTDNRSGGCRMSWGLYLN</sequence>
<accession>A0A7R9FSN1</accession>
<evidence type="ECO:0000256" key="4">
    <source>
        <dbReference type="ARBA" id="ARBA00023136"/>
    </source>
</evidence>
<feature type="chain" id="PRO_5036403200" description="MACPF domain-containing protein" evidence="6">
    <location>
        <begin position="46"/>
        <end position="716"/>
    </location>
</feature>
<feature type="domain" description="MACPF" evidence="7">
    <location>
        <begin position="160"/>
        <end position="481"/>
    </location>
</feature>
<comment type="subcellular location">
    <subcellularLocation>
        <location evidence="1">Membrane</location>
    </subcellularLocation>
    <subcellularLocation>
        <location evidence="2">Secreted</location>
    </subcellularLocation>
</comment>
<dbReference type="PROSITE" id="PS51412">
    <property type="entry name" value="MACPF_2"/>
    <property type="match status" value="1"/>
</dbReference>
<evidence type="ECO:0000259" key="7">
    <source>
        <dbReference type="PROSITE" id="PS51412"/>
    </source>
</evidence>
<evidence type="ECO:0000256" key="5">
    <source>
        <dbReference type="ARBA" id="ARBA00023157"/>
    </source>
</evidence>
<dbReference type="InterPro" id="IPR020864">
    <property type="entry name" value="MACPF"/>
</dbReference>
<dbReference type="OrthoDB" id="6499331at2759"/>
<dbReference type="EMBL" id="CAJPEV010005776">
    <property type="protein sequence ID" value="CAG0903510.1"/>
    <property type="molecule type" value="Genomic_DNA"/>
</dbReference>
<evidence type="ECO:0000256" key="3">
    <source>
        <dbReference type="ARBA" id="ARBA00022525"/>
    </source>
</evidence>
<dbReference type="Pfam" id="PF01823">
    <property type="entry name" value="MACPF"/>
    <property type="match status" value="1"/>
</dbReference>
<dbReference type="Proteomes" id="UP000677054">
    <property type="component" value="Unassembled WGS sequence"/>
</dbReference>
<evidence type="ECO:0000313" key="9">
    <source>
        <dbReference type="Proteomes" id="UP000677054"/>
    </source>
</evidence>
<keyword evidence="9" id="KW-1185">Reference proteome</keyword>
<keyword evidence="6" id="KW-0732">Signal</keyword>
<dbReference type="EMBL" id="LR905293">
    <property type="protein sequence ID" value="CAD7253399.1"/>
    <property type="molecule type" value="Genomic_DNA"/>
</dbReference>
<dbReference type="InterPro" id="IPR020863">
    <property type="entry name" value="MACPF_CS"/>
</dbReference>
<organism evidence="8">
    <name type="scientific">Darwinula stevensoni</name>
    <dbReference type="NCBI Taxonomy" id="69355"/>
    <lineage>
        <taxon>Eukaryota</taxon>
        <taxon>Metazoa</taxon>
        <taxon>Ecdysozoa</taxon>
        <taxon>Arthropoda</taxon>
        <taxon>Crustacea</taxon>
        <taxon>Oligostraca</taxon>
        <taxon>Ostracoda</taxon>
        <taxon>Podocopa</taxon>
        <taxon>Podocopida</taxon>
        <taxon>Darwinulocopina</taxon>
        <taxon>Darwinuloidea</taxon>
        <taxon>Darwinulidae</taxon>
        <taxon>Darwinula</taxon>
    </lineage>
</organism>
<gene>
    <name evidence="8" type="ORF">DSTB1V02_LOCUS13149</name>
</gene>
<dbReference type="GO" id="GO:0016020">
    <property type="term" value="C:membrane"/>
    <property type="evidence" value="ECO:0007669"/>
    <property type="project" value="UniProtKB-SubCell"/>
</dbReference>
<proteinExistence type="predicted"/>
<protein>
    <recommendedName>
        <fullName evidence="7">MACPF domain-containing protein</fullName>
    </recommendedName>
</protein>
<dbReference type="GO" id="GO:0005576">
    <property type="term" value="C:extracellular region"/>
    <property type="evidence" value="ECO:0007669"/>
    <property type="project" value="UniProtKB-SubCell"/>
</dbReference>
<keyword evidence="3" id="KW-0964">Secreted</keyword>
<dbReference type="PROSITE" id="PS00279">
    <property type="entry name" value="MACPF_1"/>
    <property type="match status" value="1"/>
</dbReference>
<feature type="signal peptide" evidence="6">
    <location>
        <begin position="1"/>
        <end position="45"/>
    </location>
</feature>
<evidence type="ECO:0000256" key="2">
    <source>
        <dbReference type="ARBA" id="ARBA00004613"/>
    </source>
</evidence>
<evidence type="ECO:0000256" key="1">
    <source>
        <dbReference type="ARBA" id="ARBA00004370"/>
    </source>
</evidence>
<name>A0A7R9FSN1_9CRUS</name>
<keyword evidence="5" id="KW-1015">Disulfide bond</keyword>
<keyword evidence="4" id="KW-0472">Membrane</keyword>